<dbReference type="Gene3D" id="3.40.50.150">
    <property type="entry name" value="Vaccinia Virus protein VP39"/>
    <property type="match status" value="1"/>
</dbReference>
<dbReference type="Proteomes" id="UP000569092">
    <property type="component" value="Unassembled WGS sequence"/>
</dbReference>
<name>A0A7W8JA80_9BACT</name>
<dbReference type="CDD" id="cd02440">
    <property type="entry name" value="AdoMet_MTases"/>
    <property type="match status" value="1"/>
</dbReference>
<dbReference type="EMBL" id="JACHDZ010000003">
    <property type="protein sequence ID" value="MBB5344204.1"/>
    <property type="molecule type" value="Genomic_DNA"/>
</dbReference>
<accession>A0A7W8JA80</accession>
<evidence type="ECO:0000313" key="1">
    <source>
        <dbReference type="EMBL" id="MBB5344204.1"/>
    </source>
</evidence>
<gene>
    <name evidence="1" type="ORF">HDF10_002183</name>
</gene>
<comment type="caution">
    <text evidence="1">The sequence shown here is derived from an EMBL/GenBank/DDBJ whole genome shotgun (WGS) entry which is preliminary data.</text>
</comment>
<dbReference type="Pfam" id="PF13489">
    <property type="entry name" value="Methyltransf_23"/>
    <property type="match status" value="1"/>
</dbReference>
<reference evidence="1 2" key="1">
    <citation type="submission" date="2020-08" db="EMBL/GenBank/DDBJ databases">
        <title>Genomic Encyclopedia of Type Strains, Phase IV (KMG-V): Genome sequencing to study the core and pangenomes of soil and plant-associated prokaryotes.</title>
        <authorList>
            <person name="Whitman W."/>
        </authorList>
    </citation>
    <scope>NUCLEOTIDE SEQUENCE [LARGE SCALE GENOMIC DNA]</scope>
    <source>
        <strain evidence="1 2">M8US30</strain>
    </source>
</reference>
<protein>
    <recommendedName>
        <fullName evidence="3">Class I SAM-dependent methyltransferase</fullName>
    </recommendedName>
</protein>
<evidence type="ECO:0000313" key="2">
    <source>
        <dbReference type="Proteomes" id="UP000569092"/>
    </source>
</evidence>
<organism evidence="1 2">
    <name type="scientific">Tunturiibacter lichenicola</name>
    <dbReference type="NCBI Taxonomy" id="2051959"/>
    <lineage>
        <taxon>Bacteria</taxon>
        <taxon>Pseudomonadati</taxon>
        <taxon>Acidobacteriota</taxon>
        <taxon>Terriglobia</taxon>
        <taxon>Terriglobales</taxon>
        <taxon>Acidobacteriaceae</taxon>
        <taxon>Tunturiibacter</taxon>
    </lineage>
</organism>
<dbReference type="AlphaFoldDB" id="A0A7W8JA80"/>
<dbReference type="InterPro" id="IPR029063">
    <property type="entry name" value="SAM-dependent_MTases_sf"/>
</dbReference>
<dbReference type="SUPFAM" id="SSF53335">
    <property type="entry name" value="S-adenosyl-L-methionine-dependent methyltransferases"/>
    <property type="match status" value="1"/>
</dbReference>
<proteinExistence type="predicted"/>
<evidence type="ECO:0008006" key="3">
    <source>
        <dbReference type="Google" id="ProtNLM"/>
    </source>
</evidence>
<sequence>MLEIVKTFLKNVPVIGHGLLQLRRAQFRNSVDYWDQRYRKGGDSGAGSYNRLARFKANFLNTFVEQHRISSVIEHGCGDGAQLKLARYPNYTGVDISPKAVEICRTLFANDPTKRFFEASLLPAAVKADLALSLDVIYHLVEDHVFHDYMQNLFVSASRFVVVYSSNMNQDWPYKHVHHRAFTDWVAQHQPQWFLQSKTPNDYPYDPNNPDKTSFADFYVFAVTS</sequence>